<evidence type="ECO:0000313" key="2">
    <source>
        <dbReference type="EMBL" id="GFQ06220.1"/>
    </source>
</evidence>
<protein>
    <submittedName>
        <fullName evidence="2">Uncharacterized protein</fullName>
    </submittedName>
</protein>
<dbReference type="AlphaFoldDB" id="A0A830D4L3"/>
<name>A0A830D4L3_9LAMI</name>
<sequence>MGWPCLLESTTPLRCKISIPIAFTIPTIIIMVSHQNIPASTTVATISAFSIMEAGISIPAIIHVMSRA</sequence>
<evidence type="ECO:0000256" key="1">
    <source>
        <dbReference type="SAM" id="Phobius"/>
    </source>
</evidence>
<dbReference type="Proteomes" id="UP000653305">
    <property type="component" value="Unassembled WGS sequence"/>
</dbReference>
<keyword evidence="1" id="KW-0472">Membrane</keyword>
<feature type="transmembrane region" description="Helical" evidence="1">
    <location>
        <begin position="17"/>
        <end position="37"/>
    </location>
</feature>
<evidence type="ECO:0000313" key="3">
    <source>
        <dbReference type="Proteomes" id="UP000653305"/>
    </source>
</evidence>
<feature type="transmembrane region" description="Helical" evidence="1">
    <location>
        <begin position="43"/>
        <end position="65"/>
    </location>
</feature>
<dbReference type="EMBL" id="BMAC01001188">
    <property type="protein sequence ID" value="GFQ06220.1"/>
    <property type="molecule type" value="Genomic_DNA"/>
</dbReference>
<keyword evidence="1" id="KW-0812">Transmembrane</keyword>
<organism evidence="2 3">
    <name type="scientific">Phtheirospermum japonicum</name>
    <dbReference type="NCBI Taxonomy" id="374723"/>
    <lineage>
        <taxon>Eukaryota</taxon>
        <taxon>Viridiplantae</taxon>
        <taxon>Streptophyta</taxon>
        <taxon>Embryophyta</taxon>
        <taxon>Tracheophyta</taxon>
        <taxon>Spermatophyta</taxon>
        <taxon>Magnoliopsida</taxon>
        <taxon>eudicotyledons</taxon>
        <taxon>Gunneridae</taxon>
        <taxon>Pentapetalae</taxon>
        <taxon>asterids</taxon>
        <taxon>lamiids</taxon>
        <taxon>Lamiales</taxon>
        <taxon>Orobanchaceae</taxon>
        <taxon>Orobanchaceae incertae sedis</taxon>
        <taxon>Phtheirospermum</taxon>
    </lineage>
</organism>
<comment type="caution">
    <text evidence="2">The sequence shown here is derived from an EMBL/GenBank/DDBJ whole genome shotgun (WGS) entry which is preliminary data.</text>
</comment>
<keyword evidence="1" id="KW-1133">Transmembrane helix</keyword>
<gene>
    <name evidence="2" type="ORF">PHJA_002766000</name>
</gene>
<reference evidence="2" key="1">
    <citation type="submission" date="2020-07" db="EMBL/GenBank/DDBJ databases">
        <title>Ethylene signaling mediates host invasion by parasitic plants.</title>
        <authorList>
            <person name="Yoshida S."/>
        </authorList>
    </citation>
    <scope>NUCLEOTIDE SEQUENCE</scope>
    <source>
        <strain evidence="2">Okayama</strain>
    </source>
</reference>
<keyword evidence="3" id="KW-1185">Reference proteome</keyword>
<accession>A0A830D4L3</accession>
<proteinExistence type="predicted"/>